<accession>A0A4Y8ZSJ2</accession>
<protein>
    <submittedName>
        <fullName evidence="2">PA2169 family four-helix-bundle protein</fullName>
    </submittedName>
</protein>
<dbReference type="RefSeq" id="WP_135085281.1">
    <property type="nucleotide sequence ID" value="NZ_SPDV01000011.1"/>
</dbReference>
<dbReference type="NCBIfam" id="TIGR02284">
    <property type="entry name" value="PA2169 family four-helix-bundle protein"/>
    <property type="match status" value="1"/>
</dbReference>
<dbReference type="InterPro" id="IPR011971">
    <property type="entry name" value="CHP02284"/>
</dbReference>
<evidence type="ECO:0000313" key="2">
    <source>
        <dbReference type="EMBL" id="TFI58884.1"/>
    </source>
</evidence>
<dbReference type="InterPro" id="IPR009078">
    <property type="entry name" value="Ferritin-like_SF"/>
</dbReference>
<dbReference type="EMBL" id="SPDV01000011">
    <property type="protein sequence ID" value="TFI58884.1"/>
    <property type="molecule type" value="Genomic_DNA"/>
</dbReference>
<evidence type="ECO:0000313" key="3">
    <source>
        <dbReference type="Proteomes" id="UP000298213"/>
    </source>
</evidence>
<dbReference type="InterPro" id="IPR016920">
    <property type="entry name" value="UCP029477"/>
</dbReference>
<sequence length="153" mass="17087">MMLNREHDISVLNSLITTTIDSANGFERSAENVQGTQFEQMFREFAQERRQIVGRLQEHVRMHGGTPNDDGSLKADLHRRFEDLRTAIGGGGNDKAVIEEVERGEDYIKGKYETALADEQLSSECRAVVQEAFQSVRAGHDRASALKHSLQGA</sequence>
<proteinExistence type="predicted"/>
<name>A0A4Y8ZSJ2_9SPHN</name>
<dbReference type="SUPFAM" id="SSF47240">
    <property type="entry name" value="Ferritin-like"/>
    <property type="match status" value="1"/>
</dbReference>
<dbReference type="Proteomes" id="UP000298213">
    <property type="component" value="Unassembled WGS sequence"/>
</dbReference>
<dbReference type="OrthoDB" id="7265085at2"/>
<dbReference type="InterPro" id="IPR019052">
    <property type="entry name" value="DUF2383"/>
</dbReference>
<organism evidence="2 3">
    <name type="scientific">Sphingomonas parva</name>
    <dbReference type="NCBI Taxonomy" id="2555898"/>
    <lineage>
        <taxon>Bacteria</taxon>
        <taxon>Pseudomonadati</taxon>
        <taxon>Pseudomonadota</taxon>
        <taxon>Alphaproteobacteria</taxon>
        <taxon>Sphingomonadales</taxon>
        <taxon>Sphingomonadaceae</taxon>
        <taxon>Sphingomonas</taxon>
    </lineage>
</organism>
<gene>
    <name evidence="2" type="ORF">E2493_07395</name>
</gene>
<keyword evidence="3" id="KW-1185">Reference proteome</keyword>
<dbReference type="InterPro" id="IPR012347">
    <property type="entry name" value="Ferritin-like"/>
</dbReference>
<dbReference type="Pfam" id="PF09537">
    <property type="entry name" value="DUF2383"/>
    <property type="match status" value="1"/>
</dbReference>
<comment type="caution">
    <text evidence="2">The sequence shown here is derived from an EMBL/GenBank/DDBJ whole genome shotgun (WGS) entry which is preliminary data.</text>
</comment>
<dbReference type="PIRSF" id="PIRSF029477">
    <property type="entry name" value="UCP029477"/>
    <property type="match status" value="1"/>
</dbReference>
<reference evidence="2 3" key="1">
    <citation type="submission" date="2019-03" db="EMBL/GenBank/DDBJ databases">
        <title>Genome sequence of Sphingomonas sp. 17J27-24.</title>
        <authorList>
            <person name="Kim M."/>
            <person name="Maeng S."/>
            <person name="Sathiyaraj S."/>
        </authorList>
    </citation>
    <scope>NUCLEOTIDE SEQUENCE [LARGE SCALE GENOMIC DNA]</scope>
    <source>
        <strain evidence="2 3">17J27-24</strain>
    </source>
</reference>
<feature type="domain" description="DUF2383" evidence="1">
    <location>
        <begin position="9"/>
        <end position="117"/>
    </location>
</feature>
<evidence type="ECO:0000259" key="1">
    <source>
        <dbReference type="Pfam" id="PF09537"/>
    </source>
</evidence>
<dbReference type="Gene3D" id="1.20.1260.10">
    <property type="match status" value="1"/>
</dbReference>
<dbReference type="AlphaFoldDB" id="A0A4Y8ZSJ2"/>